<keyword evidence="1" id="KW-1133">Transmembrane helix</keyword>
<dbReference type="Proteomes" id="UP001207654">
    <property type="component" value="Unassembled WGS sequence"/>
</dbReference>
<evidence type="ECO:0000313" key="2">
    <source>
        <dbReference type="EMBL" id="MCY1076205.1"/>
    </source>
</evidence>
<feature type="transmembrane region" description="Helical" evidence="1">
    <location>
        <begin position="128"/>
        <end position="150"/>
    </location>
</feature>
<reference evidence="2 3" key="1">
    <citation type="submission" date="2022-11" db="EMBL/GenBank/DDBJ databases">
        <title>Minimal conservation of predation-associated metabolite biosynthetic gene clusters underscores biosynthetic potential of Myxococcota including descriptions for ten novel species: Archangium lansinium sp. nov., Myxococcus landrumus sp. nov., Nannocystis bai.</title>
        <authorList>
            <person name="Ahearne A."/>
            <person name="Stevens C."/>
            <person name="Phillips K."/>
        </authorList>
    </citation>
    <scope>NUCLEOTIDE SEQUENCE [LARGE SCALE GENOMIC DNA]</scope>
    <source>
        <strain evidence="2 3">MIWBW</strain>
    </source>
</reference>
<feature type="transmembrane region" description="Helical" evidence="1">
    <location>
        <begin position="57"/>
        <end position="79"/>
    </location>
</feature>
<protein>
    <submittedName>
        <fullName evidence="2">DUF2243 domain-containing protein</fullName>
    </submittedName>
</protein>
<comment type="caution">
    <text evidence="2">The sequence shown here is derived from an EMBL/GenBank/DDBJ whole genome shotgun (WGS) entry which is preliminary data.</text>
</comment>
<organism evidence="2 3">
    <name type="scientific">Archangium lansingense</name>
    <dbReference type="NCBI Taxonomy" id="2995310"/>
    <lineage>
        <taxon>Bacteria</taxon>
        <taxon>Pseudomonadati</taxon>
        <taxon>Myxococcota</taxon>
        <taxon>Myxococcia</taxon>
        <taxon>Myxococcales</taxon>
        <taxon>Cystobacterineae</taxon>
        <taxon>Archangiaceae</taxon>
        <taxon>Archangium</taxon>
    </lineage>
</organism>
<proteinExistence type="predicted"/>
<dbReference type="RefSeq" id="WP_267535110.1">
    <property type="nucleotide sequence ID" value="NZ_JAPNKA010000001.1"/>
</dbReference>
<evidence type="ECO:0000313" key="3">
    <source>
        <dbReference type="Proteomes" id="UP001207654"/>
    </source>
</evidence>
<keyword evidence="1" id="KW-0812">Transmembrane</keyword>
<gene>
    <name evidence="2" type="ORF">OV287_17145</name>
</gene>
<feature type="transmembrane region" description="Helical" evidence="1">
    <location>
        <begin position="12"/>
        <end position="37"/>
    </location>
</feature>
<dbReference type="InterPro" id="IPR018719">
    <property type="entry name" value="DUF2243_membrane"/>
</dbReference>
<feature type="transmembrane region" description="Helical" evidence="1">
    <location>
        <begin position="91"/>
        <end position="108"/>
    </location>
</feature>
<keyword evidence="1" id="KW-0472">Membrane</keyword>
<accession>A0ABT4A3I1</accession>
<dbReference type="Pfam" id="PF10002">
    <property type="entry name" value="DUF2243"/>
    <property type="match status" value="1"/>
</dbReference>
<keyword evidence="3" id="KW-1185">Reference proteome</keyword>
<sequence>MADIPRHQGAIISAGVLLGTGLGGFIDGILLHQLLQWHNMLSTQLPPTDLVTMKVNMVWDGLFHVFTWLMTALGIGLLWRAGQRPEVPWSTRTFVGSLSIGWGAFNVVEGLIDHHLLGIHHVHPGAGQLAWDVGFLLFGALLVGAGWGLVRTGRKDTRPRGAPVTIARKRLATGRA</sequence>
<dbReference type="EMBL" id="JAPNKA010000001">
    <property type="protein sequence ID" value="MCY1076205.1"/>
    <property type="molecule type" value="Genomic_DNA"/>
</dbReference>
<evidence type="ECO:0000256" key="1">
    <source>
        <dbReference type="SAM" id="Phobius"/>
    </source>
</evidence>
<name>A0ABT4A3I1_9BACT</name>